<dbReference type="AlphaFoldDB" id="A0A7X2Z824"/>
<proteinExistence type="predicted"/>
<dbReference type="RefSeq" id="WP_155614145.1">
    <property type="nucleotide sequence ID" value="NZ_WNZX01000002.1"/>
</dbReference>
<name>A0A7X2Z824_9BACL</name>
<dbReference type="EMBL" id="WNZX01000002">
    <property type="protein sequence ID" value="MUG70024.1"/>
    <property type="molecule type" value="Genomic_DNA"/>
</dbReference>
<reference evidence="2 3" key="1">
    <citation type="submission" date="2019-11" db="EMBL/GenBank/DDBJ databases">
        <title>Draft genome sequences of five Paenibacillus species of dairy origin.</title>
        <authorList>
            <person name="Olajide A.M."/>
            <person name="Chen S."/>
            <person name="Lapointe G."/>
        </authorList>
    </citation>
    <scope>NUCLEOTIDE SEQUENCE [LARGE SCALE GENOMIC DNA]</scope>
    <source>
        <strain evidence="2 3">2CS3</strain>
    </source>
</reference>
<organism evidence="2 3">
    <name type="scientific">Paenibacillus validus</name>
    <dbReference type="NCBI Taxonomy" id="44253"/>
    <lineage>
        <taxon>Bacteria</taxon>
        <taxon>Bacillati</taxon>
        <taxon>Bacillota</taxon>
        <taxon>Bacilli</taxon>
        <taxon>Bacillales</taxon>
        <taxon>Paenibacillaceae</taxon>
        <taxon>Paenibacillus</taxon>
    </lineage>
</organism>
<evidence type="ECO:0000313" key="2">
    <source>
        <dbReference type="EMBL" id="MUG70024.1"/>
    </source>
</evidence>
<evidence type="ECO:0000313" key="3">
    <source>
        <dbReference type="Proteomes" id="UP000450917"/>
    </source>
</evidence>
<keyword evidence="3" id="KW-1185">Reference proteome</keyword>
<sequence length="153" mass="17236">MKHLMYMIAIIVALTCFNVQTVRAFDGAEVFDIEKGEVVQTINNPTNLQSEVEKWLSSITGPVGSFKIEPDNGIGIKIELAPPLKISNQWIIGTVTQVVLFVSRTETYYPTLFIFTKENNAIAVNIHCDLEIFLKTNNIYDPELNLNHPPNNK</sequence>
<feature type="signal peptide" evidence="1">
    <location>
        <begin position="1"/>
        <end position="24"/>
    </location>
</feature>
<evidence type="ECO:0000256" key="1">
    <source>
        <dbReference type="SAM" id="SignalP"/>
    </source>
</evidence>
<gene>
    <name evidence="2" type="ORF">GNP93_04960</name>
</gene>
<accession>A0A7X2Z824</accession>
<keyword evidence="1" id="KW-0732">Signal</keyword>
<comment type="caution">
    <text evidence="2">The sequence shown here is derived from an EMBL/GenBank/DDBJ whole genome shotgun (WGS) entry which is preliminary data.</text>
</comment>
<protein>
    <submittedName>
        <fullName evidence="2">Uncharacterized protein</fullName>
    </submittedName>
</protein>
<dbReference type="Proteomes" id="UP000450917">
    <property type="component" value="Unassembled WGS sequence"/>
</dbReference>
<feature type="chain" id="PRO_5031138598" evidence="1">
    <location>
        <begin position="25"/>
        <end position="153"/>
    </location>
</feature>